<comment type="catalytic activity">
    <reaction evidence="5">
        <text>DNA(n) + a 2'-deoxyribonucleoside 5'-triphosphate = DNA(n+1) + diphosphate</text>
        <dbReference type="Rhea" id="RHEA:22508"/>
        <dbReference type="Rhea" id="RHEA-COMP:17339"/>
        <dbReference type="Rhea" id="RHEA-COMP:17340"/>
        <dbReference type="ChEBI" id="CHEBI:33019"/>
        <dbReference type="ChEBI" id="CHEBI:61560"/>
        <dbReference type="ChEBI" id="CHEBI:173112"/>
        <dbReference type="EC" id="2.7.7.7"/>
    </reaction>
</comment>
<evidence type="ECO:0000313" key="7">
    <source>
        <dbReference type="EMBL" id="MBB1126869.1"/>
    </source>
</evidence>
<dbReference type="InterPro" id="IPR006054">
    <property type="entry name" value="DnaQ"/>
</dbReference>
<dbReference type="Gene3D" id="3.30.420.10">
    <property type="entry name" value="Ribonuclease H-like superfamily/Ribonuclease H"/>
    <property type="match status" value="1"/>
</dbReference>
<evidence type="ECO:0000256" key="4">
    <source>
        <dbReference type="ARBA" id="ARBA00022839"/>
    </source>
</evidence>
<dbReference type="GO" id="GO:0005829">
    <property type="term" value="C:cytosol"/>
    <property type="evidence" value="ECO:0007669"/>
    <property type="project" value="TreeGrafter"/>
</dbReference>
<reference evidence="7 8" key="1">
    <citation type="journal article" date="2020" name="Arch. Microbiol.">
        <title>The genome sequence of the giant phototrophic gammaproteobacterium Thiospirillum jenense gives insight into its physiological properties and phylogenetic relationships.</title>
        <authorList>
            <person name="Imhoff J.F."/>
            <person name="Meyer T.E."/>
            <person name="Kyndt J.A."/>
        </authorList>
    </citation>
    <scope>NUCLEOTIDE SEQUENCE [LARGE SCALE GENOMIC DNA]</scope>
    <source>
        <strain evidence="7 8">DSM 216</strain>
    </source>
</reference>
<dbReference type="InterPro" id="IPR036397">
    <property type="entry name" value="RNaseH_sf"/>
</dbReference>
<keyword evidence="2" id="KW-0540">Nuclease</keyword>
<keyword evidence="8" id="KW-1185">Reference proteome</keyword>
<dbReference type="Proteomes" id="UP000548632">
    <property type="component" value="Unassembled WGS sequence"/>
</dbReference>
<dbReference type="NCBIfam" id="TIGR00573">
    <property type="entry name" value="dnaq"/>
    <property type="match status" value="1"/>
</dbReference>
<dbReference type="RefSeq" id="WP_182584498.1">
    <property type="nucleotide sequence ID" value="NZ_JABVCQ010000028.1"/>
</dbReference>
<accession>A0A839HK31</accession>
<dbReference type="GO" id="GO:0008408">
    <property type="term" value="F:3'-5' exonuclease activity"/>
    <property type="evidence" value="ECO:0007669"/>
    <property type="project" value="TreeGrafter"/>
</dbReference>
<dbReference type="PANTHER" id="PTHR30231">
    <property type="entry name" value="DNA POLYMERASE III SUBUNIT EPSILON"/>
    <property type="match status" value="1"/>
</dbReference>
<evidence type="ECO:0000256" key="1">
    <source>
        <dbReference type="ARBA" id="ARBA00012417"/>
    </source>
</evidence>
<dbReference type="AlphaFoldDB" id="A0A839HK31"/>
<dbReference type="CDD" id="cd06127">
    <property type="entry name" value="DEDDh"/>
    <property type="match status" value="1"/>
</dbReference>
<dbReference type="EC" id="2.7.7.7" evidence="1"/>
<evidence type="ECO:0000259" key="6">
    <source>
        <dbReference type="SMART" id="SM00479"/>
    </source>
</evidence>
<dbReference type="SUPFAM" id="SSF53098">
    <property type="entry name" value="Ribonuclease H-like"/>
    <property type="match status" value="1"/>
</dbReference>
<dbReference type="Pfam" id="PF00929">
    <property type="entry name" value="RNase_T"/>
    <property type="match status" value="1"/>
</dbReference>
<dbReference type="InterPro" id="IPR012337">
    <property type="entry name" value="RNaseH-like_sf"/>
</dbReference>
<dbReference type="GO" id="GO:0006260">
    <property type="term" value="P:DNA replication"/>
    <property type="evidence" value="ECO:0007669"/>
    <property type="project" value="InterPro"/>
</dbReference>
<proteinExistence type="predicted"/>
<evidence type="ECO:0000256" key="3">
    <source>
        <dbReference type="ARBA" id="ARBA00022801"/>
    </source>
</evidence>
<protein>
    <recommendedName>
        <fullName evidence="1">DNA-directed DNA polymerase</fullName>
        <ecNumber evidence="1">2.7.7.7</ecNumber>
    </recommendedName>
</protein>
<gene>
    <name evidence="7" type="ORF">HUK38_11615</name>
</gene>
<dbReference type="InterPro" id="IPR013520">
    <property type="entry name" value="Ribonucl_H"/>
</dbReference>
<evidence type="ECO:0000256" key="2">
    <source>
        <dbReference type="ARBA" id="ARBA00022722"/>
    </source>
</evidence>
<comment type="caution">
    <text evidence="7">The sequence shown here is derived from an EMBL/GenBank/DDBJ whole genome shotgun (WGS) entry which is preliminary data.</text>
</comment>
<evidence type="ECO:0000256" key="5">
    <source>
        <dbReference type="ARBA" id="ARBA00049244"/>
    </source>
</evidence>
<organism evidence="7 8">
    <name type="scientific">Thiospirillum jenense</name>
    <dbReference type="NCBI Taxonomy" id="1653858"/>
    <lineage>
        <taxon>Bacteria</taxon>
        <taxon>Pseudomonadati</taxon>
        <taxon>Pseudomonadota</taxon>
        <taxon>Gammaproteobacteria</taxon>
        <taxon>Chromatiales</taxon>
        <taxon>Chromatiaceae</taxon>
        <taxon>Thiospirillum</taxon>
    </lineage>
</organism>
<dbReference type="PANTHER" id="PTHR30231:SF4">
    <property type="entry name" value="PROTEIN NEN2"/>
    <property type="match status" value="1"/>
</dbReference>
<dbReference type="EMBL" id="JABVCQ010000028">
    <property type="protein sequence ID" value="MBB1126869.1"/>
    <property type="molecule type" value="Genomic_DNA"/>
</dbReference>
<dbReference type="GO" id="GO:0003887">
    <property type="term" value="F:DNA-directed DNA polymerase activity"/>
    <property type="evidence" value="ECO:0007669"/>
    <property type="project" value="UniProtKB-EC"/>
</dbReference>
<feature type="domain" description="Exonuclease" evidence="6">
    <location>
        <begin position="32"/>
        <end position="207"/>
    </location>
</feature>
<keyword evidence="4 7" id="KW-0269">Exonuclease</keyword>
<dbReference type="GO" id="GO:0003677">
    <property type="term" value="F:DNA binding"/>
    <property type="evidence" value="ECO:0007669"/>
    <property type="project" value="InterPro"/>
</dbReference>
<sequence>MNWWWQRPTHPLIQAYCQTPRPSRNWDYQDVGYVALDFETTGLNAKHDQILSMGWVIIHGNRIVLASAEHHVIQIDRAIPPTSAVIHQITDDQAARGQSLTSALEALLPVLAGRVLIAHYAEIEREFLRLACRRLYHARLPLPFIIDTQLLAQQRLERHHIVYMAADLRLYALAARYNLPRLMAHHALNDALLTAELFLALTAHHDPHQRLALKQLLS</sequence>
<name>A0A839HK31_9GAMM</name>
<keyword evidence="3" id="KW-0378">Hydrolase</keyword>
<evidence type="ECO:0000313" key="8">
    <source>
        <dbReference type="Proteomes" id="UP000548632"/>
    </source>
</evidence>
<dbReference type="SMART" id="SM00479">
    <property type="entry name" value="EXOIII"/>
    <property type="match status" value="1"/>
</dbReference>